<evidence type="ECO:0000256" key="2">
    <source>
        <dbReference type="ARBA" id="ARBA00022676"/>
    </source>
</evidence>
<dbReference type="Pfam" id="PF00535">
    <property type="entry name" value="Glycos_transf_2"/>
    <property type="match status" value="1"/>
</dbReference>
<dbReference type="InterPro" id="IPR001173">
    <property type="entry name" value="Glyco_trans_2-like"/>
</dbReference>
<accession>A0ABQ2CZ50</accession>
<dbReference type="PANTHER" id="PTHR43179:SF12">
    <property type="entry name" value="GALACTOFURANOSYLTRANSFERASE GLFT2"/>
    <property type="match status" value="1"/>
</dbReference>
<dbReference type="PANTHER" id="PTHR43179">
    <property type="entry name" value="RHAMNOSYLTRANSFERASE WBBL"/>
    <property type="match status" value="1"/>
</dbReference>
<dbReference type="InterPro" id="IPR029044">
    <property type="entry name" value="Nucleotide-diphossugar_trans"/>
</dbReference>
<dbReference type="Proteomes" id="UP000632222">
    <property type="component" value="Unassembled WGS sequence"/>
</dbReference>
<dbReference type="Gene3D" id="3.90.550.10">
    <property type="entry name" value="Spore Coat Polysaccharide Biosynthesis Protein SpsA, Chain A"/>
    <property type="match status" value="1"/>
</dbReference>
<evidence type="ECO:0000313" key="6">
    <source>
        <dbReference type="Proteomes" id="UP000632222"/>
    </source>
</evidence>
<gene>
    <name evidence="5" type="primary">pslC</name>
    <name evidence="5" type="ORF">GCM10008938_21770</name>
</gene>
<comment type="similarity">
    <text evidence="1">Belongs to the glycosyltransferase 2 family.</text>
</comment>
<keyword evidence="2" id="KW-0328">Glycosyltransferase</keyword>
<keyword evidence="3" id="KW-0808">Transferase</keyword>
<dbReference type="SUPFAM" id="SSF53448">
    <property type="entry name" value="Nucleotide-diphospho-sugar transferases"/>
    <property type="match status" value="1"/>
</dbReference>
<sequence>MKTICLVLPTLNPKPHQQEFLRRLQAQKFPAEVQLQVVVVDSASTDGTLEGWKGFEVLPIERKDFNHGGTRNLGAGCHREADVYVFMTQDALLEGEDALYQLVKPILQGEAIGAYGRQLPHQGSTLLEAYTRTFNYPATSQTKTRADVSRLGVKAYFFSNVFSAVQGKAFWDLGGFPSDTIMNEDMAMASRILHSGGTIKYVAEAKVLHSHDYTLQQQFRRNFDVGVFFHDSSALLPGAGVGKEGVRFVLAQIQHVVQQGRPLLAFKVVTESAVKYLAFQLGKRHPLIPLNLKRKFSMHSYHWLQQHR</sequence>
<protein>
    <submittedName>
        <fullName evidence="5">Biofilm formation protein PslC</fullName>
    </submittedName>
</protein>
<evidence type="ECO:0000313" key="5">
    <source>
        <dbReference type="EMBL" id="GGJ35357.1"/>
    </source>
</evidence>
<organism evidence="5 6">
    <name type="scientific">Deinococcus roseus</name>
    <dbReference type="NCBI Taxonomy" id="392414"/>
    <lineage>
        <taxon>Bacteria</taxon>
        <taxon>Thermotogati</taxon>
        <taxon>Deinococcota</taxon>
        <taxon>Deinococci</taxon>
        <taxon>Deinococcales</taxon>
        <taxon>Deinococcaceae</taxon>
        <taxon>Deinococcus</taxon>
    </lineage>
</organism>
<keyword evidence="6" id="KW-1185">Reference proteome</keyword>
<comment type="caution">
    <text evidence="5">The sequence shown here is derived from an EMBL/GenBank/DDBJ whole genome shotgun (WGS) entry which is preliminary data.</text>
</comment>
<dbReference type="EMBL" id="BMOD01000006">
    <property type="protein sequence ID" value="GGJ35357.1"/>
    <property type="molecule type" value="Genomic_DNA"/>
</dbReference>
<evidence type="ECO:0000259" key="4">
    <source>
        <dbReference type="Pfam" id="PF00535"/>
    </source>
</evidence>
<dbReference type="RefSeq" id="WP_189002706.1">
    <property type="nucleotide sequence ID" value="NZ_BMOD01000006.1"/>
</dbReference>
<evidence type="ECO:0000256" key="1">
    <source>
        <dbReference type="ARBA" id="ARBA00006739"/>
    </source>
</evidence>
<reference evidence="6" key="1">
    <citation type="journal article" date="2019" name="Int. J. Syst. Evol. Microbiol.">
        <title>The Global Catalogue of Microorganisms (GCM) 10K type strain sequencing project: providing services to taxonomists for standard genome sequencing and annotation.</title>
        <authorList>
            <consortium name="The Broad Institute Genomics Platform"/>
            <consortium name="The Broad Institute Genome Sequencing Center for Infectious Disease"/>
            <person name="Wu L."/>
            <person name="Ma J."/>
        </authorList>
    </citation>
    <scope>NUCLEOTIDE SEQUENCE [LARGE SCALE GENOMIC DNA]</scope>
    <source>
        <strain evidence="6">JCM 14370</strain>
    </source>
</reference>
<feature type="domain" description="Glycosyltransferase 2-like" evidence="4">
    <location>
        <begin position="6"/>
        <end position="172"/>
    </location>
</feature>
<name>A0ABQ2CZ50_9DEIO</name>
<evidence type="ECO:0000256" key="3">
    <source>
        <dbReference type="ARBA" id="ARBA00022679"/>
    </source>
</evidence>
<proteinExistence type="inferred from homology"/>